<dbReference type="Pfam" id="PF07719">
    <property type="entry name" value="TPR_2"/>
    <property type="match status" value="1"/>
</dbReference>
<evidence type="ECO:0000256" key="2">
    <source>
        <dbReference type="ARBA" id="ARBA00022803"/>
    </source>
</evidence>
<name>A0ABS8JM76_9BURK</name>
<dbReference type="PROSITE" id="PS50005">
    <property type="entry name" value="TPR"/>
    <property type="match status" value="6"/>
</dbReference>
<dbReference type="RefSeq" id="WP_230507199.1">
    <property type="nucleotide sequence ID" value="NZ_JAJITD010000001.1"/>
</dbReference>
<feature type="repeat" description="TPR" evidence="3">
    <location>
        <begin position="147"/>
        <end position="180"/>
    </location>
</feature>
<keyword evidence="5" id="KW-1185">Reference proteome</keyword>
<dbReference type="InterPro" id="IPR013105">
    <property type="entry name" value="TPR_2"/>
</dbReference>
<dbReference type="Gene3D" id="3.40.50.2000">
    <property type="entry name" value="Glycogen Phosphorylase B"/>
    <property type="match status" value="1"/>
</dbReference>
<keyword evidence="2 3" id="KW-0802">TPR repeat</keyword>
<feature type="repeat" description="TPR" evidence="3">
    <location>
        <begin position="113"/>
        <end position="146"/>
    </location>
</feature>
<accession>A0ABS8JM76</accession>
<proteinExistence type="predicted"/>
<reference evidence="4 5" key="1">
    <citation type="submission" date="2021-11" db="EMBL/GenBank/DDBJ databases">
        <authorList>
            <person name="Oh E.-T."/>
            <person name="Kim S.-B."/>
        </authorList>
    </citation>
    <scope>NUCLEOTIDE SEQUENCE [LARGE SCALE GENOMIC DNA]</scope>
    <source>
        <strain evidence="4 5">MMS20-SJTR3</strain>
    </source>
</reference>
<feature type="repeat" description="TPR" evidence="3">
    <location>
        <begin position="181"/>
        <end position="214"/>
    </location>
</feature>
<evidence type="ECO:0000313" key="5">
    <source>
        <dbReference type="Proteomes" id="UP001431019"/>
    </source>
</evidence>
<dbReference type="PANTHER" id="PTHR44858">
    <property type="entry name" value="TETRATRICOPEPTIDE REPEAT PROTEIN 6"/>
    <property type="match status" value="1"/>
</dbReference>
<dbReference type="Gene3D" id="1.25.40.10">
    <property type="entry name" value="Tetratricopeptide repeat domain"/>
    <property type="match status" value="2"/>
</dbReference>
<dbReference type="Proteomes" id="UP001431019">
    <property type="component" value="Unassembled WGS sequence"/>
</dbReference>
<dbReference type="PROSITE" id="PS50293">
    <property type="entry name" value="TPR_REGION"/>
    <property type="match status" value="1"/>
</dbReference>
<dbReference type="PANTHER" id="PTHR44858:SF1">
    <property type="entry name" value="UDP-N-ACETYLGLUCOSAMINE--PEPTIDE N-ACETYLGLUCOSAMINYLTRANSFERASE SPINDLY-RELATED"/>
    <property type="match status" value="1"/>
</dbReference>
<protein>
    <submittedName>
        <fullName evidence="4">Tetratricopeptide repeat-containing glycosyltransferase family protein</fullName>
    </submittedName>
</protein>
<dbReference type="InterPro" id="IPR019734">
    <property type="entry name" value="TPR_rpt"/>
</dbReference>
<keyword evidence="1" id="KW-0677">Repeat</keyword>
<dbReference type="Pfam" id="PF14559">
    <property type="entry name" value="TPR_19"/>
    <property type="match status" value="1"/>
</dbReference>
<dbReference type="SUPFAM" id="SSF48452">
    <property type="entry name" value="TPR-like"/>
    <property type="match status" value="1"/>
</dbReference>
<evidence type="ECO:0000256" key="1">
    <source>
        <dbReference type="ARBA" id="ARBA00022737"/>
    </source>
</evidence>
<gene>
    <name evidence="4" type="ORF">LJ656_00225</name>
</gene>
<sequence length="577" mass="64329">MSKPANLPQQLDHLLRQAVAMQQNGALAEAEELYREILELKPKHADALRWLGELALQGGRLPEGVELLKKTLAVNPKQPAVHSNLAYALNALQRHDEALASAERALALQPKFPDALNNRGNAQAALNRPLDALASFERALALAPQFAAAWNNRACVLRDLGRYTDALDSCDQALSLQPNYPDAWSNRGNALGDLNQPQEAERCYRRALELAPGFVDAWNNLGLAQVELDRRRDALSSYERALELNPAAVETHWNRALCLLQMGRFEAGWREYEWRWERNRIRAGKREFAQPLWRGDFPLDGKTILLHAEQGLGDTLQFCRYAPLVAKLGAKVVLEVPGALLRLMKTLDGVDQLIEAGQPLPPFDCHCPLLSLPLAFRTDETSIPATTPYLFADPVAVEQWRRRLDVDANSSARQLKVGLVWAGENRAHVAELRKIDARRSLTFERFAPLLDVPNVRFFSVQKGMAAPQLAASKLRERVADYADELHDFADTAALVANLDLVISVDTSTAHLAGALATPVWILNRFDTCWRWLLARSDTPWYPHARLFRQPALGDWDSVIDAVRDTLSELNAAHAGGA</sequence>
<feature type="repeat" description="TPR" evidence="3">
    <location>
        <begin position="215"/>
        <end position="248"/>
    </location>
</feature>
<dbReference type="Pfam" id="PF00515">
    <property type="entry name" value="TPR_1"/>
    <property type="match status" value="3"/>
</dbReference>
<feature type="repeat" description="TPR" evidence="3">
    <location>
        <begin position="79"/>
        <end position="112"/>
    </location>
</feature>
<evidence type="ECO:0000313" key="4">
    <source>
        <dbReference type="EMBL" id="MCC8390998.1"/>
    </source>
</evidence>
<dbReference type="InterPro" id="IPR050498">
    <property type="entry name" value="Ycf3"/>
</dbReference>
<dbReference type="EMBL" id="JAJITD010000001">
    <property type="protein sequence ID" value="MCC8390998.1"/>
    <property type="molecule type" value="Genomic_DNA"/>
</dbReference>
<dbReference type="InterPro" id="IPR011990">
    <property type="entry name" value="TPR-like_helical_dom_sf"/>
</dbReference>
<dbReference type="SMART" id="SM00028">
    <property type="entry name" value="TPR"/>
    <property type="match status" value="7"/>
</dbReference>
<organism evidence="4 5">
    <name type="scientific">Paraburkholderia sejongensis</name>
    <dbReference type="NCBI Taxonomy" id="2886946"/>
    <lineage>
        <taxon>Bacteria</taxon>
        <taxon>Pseudomonadati</taxon>
        <taxon>Pseudomonadota</taxon>
        <taxon>Betaproteobacteria</taxon>
        <taxon>Burkholderiales</taxon>
        <taxon>Burkholderiaceae</taxon>
        <taxon>Paraburkholderia</taxon>
    </lineage>
</organism>
<feature type="repeat" description="TPR" evidence="3">
    <location>
        <begin position="45"/>
        <end position="78"/>
    </location>
</feature>
<comment type="caution">
    <text evidence="4">The sequence shown here is derived from an EMBL/GenBank/DDBJ whole genome shotgun (WGS) entry which is preliminary data.</text>
</comment>
<dbReference type="SUPFAM" id="SSF53756">
    <property type="entry name" value="UDP-Glycosyltransferase/glycogen phosphorylase"/>
    <property type="match status" value="1"/>
</dbReference>
<evidence type="ECO:0000256" key="3">
    <source>
        <dbReference type="PROSITE-ProRule" id="PRU00339"/>
    </source>
</evidence>